<evidence type="ECO:0000313" key="2">
    <source>
        <dbReference type="EMBL" id="KAJ8420971.1"/>
    </source>
</evidence>
<evidence type="ECO:0000256" key="1">
    <source>
        <dbReference type="SAM" id="MobiDB-lite"/>
    </source>
</evidence>
<proteinExistence type="predicted"/>
<feature type="compositionally biased region" description="Polar residues" evidence="1">
    <location>
        <begin position="300"/>
        <end position="310"/>
    </location>
</feature>
<comment type="caution">
    <text evidence="2">The sequence shown here is derived from an EMBL/GenBank/DDBJ whole genome shotgun (WGS) entry which is preliminary data.</text>
</comment>
<evidence type="ECO:0000313" key="3">
    <source>
        <dbReference type="Proteomes" id="UP001153076"/>
    </source>
</evidence>
<dbReference type="EMBL" id="JAKOGI010003004">
    <property type="protein sequence ID" value="KAJ8420971.1"/>
    <property type="molecule type" value="Genomic_DNA"/>
</dbReference>
<name>A0A9Q1GHW0_9CARY</name>
<dbReference type="Proteomes" id="UP001153076">
    <property type="component" value="Unassembled WGS sequence"/>
</dbReference>
<sequence length="351" mass="39531">MLVIHQKAVQGKETPIAVSLHIGELLETPSRSPVLSAVNILATVGATNKGRGSGRREAVVAGELQRWRVVDWRSWWCGSAGQPAVLSSMSSRRAHPTRRPHQERLASDYFIERERRPVEALDGINLLIEIECHASSQVAAKKLWFYKYFLDLSLGFREPSHFPMMLSSTEDNWIQRKFQSGSLRRLRRAINNLIMDVVYSGHDGDEVMSFLSHFCIDVPMPNVNVNVALEREPEQYVDIPVVLKSECLELPFPPNLIGRLEGSIGRVPPQSSQSRRRPSSRARDVPQSSYAEEMRPRPVPTSSKHLSTQDYCLPGLGSDDMSFVIVDDETIPKLDRITPESWANNATQVHS</sequence>
<reference evidence="2" key="1">
    <citation type="submission" date="2022-04" db="EMBL/GenBank/DDBJ databases">
        <title>Carnegiea gigantea Genome sequencing and assembly v2.</title>
        <authorList>
            <person name="Copetti D."/>
            <person name="Sanderson M.J."/>
            <person name="Burquez A."/>
            <person name="Wojciechowski M.F."/>
        </authorList>
    </citation>
    <scope>NUCLEOTIDE SEQUENCE</scope>
    <source>
        <strain evidence="2">SGP5-SGP5p</strain>
        <tissue evidence="2">Aerial part</tissue>
    </source>
</reference>
<feature type="region of interest" description="Disordered" evidence="1">
    <location>
        <begin position="261"/>
        <end position="311"/>
    </location>
</feature>
<accession>A0A9Q1GHW0</accession>
<gene>
    <name evidence="2" type="ORF">Cgig2_008908</name>
</gene>
<dbReference type="AlphaFoldDB" id="A0A9Q1GHW0"/>
<protein>
    <submittedName>
        <fullName evidence="2">Uncharacterized protein</fullName>
    </submittedName>
</protein>
<keyword evidence="3" id="KW-1185">Reference proteome</keyword>
<organism evidence="2 3">
    <name type="scientific">Carnegiea gigantea</name>
    <dbReference type="NCBI Taxonomy" id="171969"/>
    <lineage>
        <taxon>Eukaryota</taxon>
        <taxon>Viridiplantae</taxon>
        <taxon>Streptophyta</taxon>
        <taxon>Embryophyta</taxon>
        <taxon>Tracheophyta</taxon>
        <taxon>Spermatophyta</taxon>
        <taxon>Magnoliopsida</taxon>
        <taxon>eudicotyledons</taxon>
        <taxon>Gunneridae</taxon>
        <taxon>Pentapetalae</taxon>
        <taxon>Caryophyllales</taxon>
        <taxon>Cactineae</taxon>
        <taxon>Cactaceae</taxon>
        <taxon>Cactoideae</taxon>
        <taxon>Echinocereeae</taxon>
        <taxon>Carnegiea</taxon>
    </lineage>
</organism>